<proteinExistence type="predicted"/>
<dbReference type="OMA" id="LQLAYVQ"/>
<dbReference type="PANTHER" id="PTHR33820">
    <property type="entry name" value="COILED-COIL DOMAIN-CONTAINING PROTEIN 17"/>
    <property type="match status" value="1"/>
</dbReference>
<dbReference type="Proteomes" id="UP000007241">
    <property type="component" value="Unassembled WGS sequence"/>
</dbReference>
<gene>
    <name evidence="2" type="ORF">BATDEDRAFT_25537</name>
</gene>
<dbReference type="RefSeq" id="XP_006679475.1">
    <property type="nucleotide sequence ID" value="XM_006679412.1"/>
</dbReference>
<reference evidence="2 3" key="1">
    <citation type="submission" date="2009-12" db="EMBL/GenBank/DDBJ databases">
        <title>The draft genome of Batrachochytrium dendrobatidis.</title>
        <authorList>
            <consortium name="US DOE Joint Genome Institute (JGI-PGF)"/>
            <person name="Kuo A."/>
            <person name="Salamov A."/>
            <person name="Schmutz J."/>
            <person name="Lucas S."/>
            <person name="Pitluck S."/>
            <person name="Rosenblum E."/>
            <person name="Stajich J."/>
            <person name="Eisen M."/>
            <person name="Grigoriev I.V."/>
        </authorList>
    </citation>
    <scope>NUCLEOTIDE SEQUENCE [LARGE SCALE GENOMIC DNA]</scope>
    <source>
        <strain evidence="3">JAM81 / FGSC 10211</strain>
    </source>
</reference>
<dbReference type="GeneID" id="18238812"/>
<evidence type="ECO:0000313" key="2">
    <source>
        <dbReference type="EMBL" id="EGF79763.1"/>
    </source>
</evidence>
<keyword evidence="1" id="KW-0175">Coiled coil</keyword>
<evidence type="ECO:0000256" key="1">
    <source>
        <dbReference type="SAM" id="Coils"/>
    </source>
</evidence>
<name>F4P446_BATDJ</name>
<evidence type="ECO:0000313" key="3">
    <source>
        <dbReference type="Proteomes" id="UP000007241"/>
    </source>
</evidence>
<dbReference type="InterPro" id="IPR038800">
    <property type="entry name" value="CCDC17"/>
</dbReference>
<dbReference type="InParanoid" id="F4P446"/>
<keyword evidence="3" id="KW-1185">Reference proteome</keyword>
<dbReference type="PANTHER" id="PTHR33820:SF2">
    <property type="entry name" value="COILED-COIL DOMAIN-CONTAINING PROTEIN 17"/>
    <property type="match status" value="1"/>
</dbReference>
<sequence length="1306" mass="148964">MFLPHNKKHRPRDPKLLKLIQDREAVVHKLESLEHSRVTVCSNSNEILMQDLDHDSPEISNNSLESKVSIINLESAPEASKHSASTITTKSVQDIKKIDLDKANISDNTSSDQIVNNKLSSPTAPVITAKYDTVLKMQGNDSLSDIRQFRAEYLKSGGYDGRVLADRSEMEKNAFNFDQLKNHYAYNDRMNSRFNGGIVDSTIPQNSDELLFLENQPNKYGFNETTFKKNRSFSPEDIELESLKRQHRLRVTKLTQQQELLRLQNDLRNLKRDIGDIDDLDIAYETPKETAVDYKGKTIAQNEQPHFCANKLNTISNSSIGPVPADLPQSIFYEPVRGFNILWDFMILDDSFGNWTHAQITFSVFEGERAIRPVEIIPFRPCLPLYPTENGLKTRWCAPLKLETHVHGIEPVPFMRLVVEVRVKNQADPSECSRMNPVCIGWTSFSIFSDRMLLDSGRWKLPLFPPPIDFNMTNEHLHHVKQPLSETAIFIRVCDNAHLLLFSKEVAIPSFEKYYKTKTYSPASQTHYKKSTKFYAESVNADQDCDIKPTALGVTKSIRELLCHYLQVVPYDSLAINQTLETQGPIVQDDQNLIKDINQQLAVAPLFDLGIQIEELFLDGMPDIVSVAIKMHIVDSYHQPQTHIGFQSQLAERSAESNRTFVWQHGLHHEFKNVAAISERVAIFEVIQENEATFAYTELKLFKFQKNKVFGINDGLHVLELRFVKKPDTNLCKSSVNNNGELKNQILVGIYNPKHGTPPHKKCVSMISKSSIPCDSWISVPWKPDQPYNREMFTIVIDGARFLPPNTTATQVFAKIYNSKFQPIKRCTEMITPIHLDSPACFPIYDFSQCFEGSNYDPTAMIVFQIMTVDSSTRRKRLVGTAALNLFVDISTGEQPESRSTTDTVLMNHGAFQIPLYATALLHNTRLIMSKIQKLNRVPCASLLIRILFWKDNQIKLIKITILILEPQIKPLMYNQKQYFSDPFCKPTTYEEMQFEAVTNESRSFTIRDRLLSLPSISKVAKQGDDALNLWVTQFLAIDQSYEQIPMSYDYICQYDPSYGFQISIDGAFNLGVKGYTCCVVSLCPPANYYHTESCDENTSSDCIDAADSKFYDNIVFIKELDMSSFARQPIWKDGFHWYRGRTASQMYAIIHLFSVSLQNKSWTRQSQGWAVLPIFQKTVISMGCFQLPLFEHNPPRSFLNALTKSKDLANLLKLSQDQKDIRLTSKASSVVVRLCDSRRSDELQLDLKHAKPDFLGENPEKFLPSGTSPMISKLIPKNVSELEFVKAMRTALAEGEAKQFKSGWH</sequence>
<feature type="coiled-coil region" evidence="1">
    <location>
        <begin position="253"/>
        <end position="280"/>
    </location>
</feature>
<dbReference type="OrthoDB" id="289416at2759"/>
<dbReference type="EMBL" id="GL882885">
    <property type="protein sequence ID" value="EGF79763.1"/>
    <property type="molecule type" value="Genomic_DNA"/>
</dbReference>
<protein>
    <submittedName>
        <fullName evidence="2">Uncharacterized protein</fullName>
    </submittedName>
</protein>
<accession>F4P446</accession>
<dbReference type="HOGENOM" id="CLU_261077_0_0_1"/>
<dbReference type="STRING" id="684364.F4P446"/>
<organism evidence="2 3">
    <name type="scientific">Batrachochytrium dendrobatidis (strain JAM81 / FGSC 10211)</name>
    <name type="common">Frog chytrid fungus</name>
    <dbReference type="NCBI Taxonomy" id="684364"/>
    <lineage>
        <taxon>Eukaryota</taxon>
        <taxon>Fungi</taxon>
        <taxon>Fungi incertae sedis</taxon>
        <taxon>Chytridiomycota</taxon>
        <taxon>Chytridiomycota incertae sedis</taxon>
        <taxon>Chytridiomycetes</taxon>
        <taxon>Rhizophydiales</taxon>
        <taxon>Rhizophydiales incertae sedis</taxon>
        <taxon>Batrachochytrium</taxon>
    </lineage>
</organism>